<dbReference type="Pfam" id="PF18758">
    <property type="entry name" value="KDZ"/>
    <property type="match status" value="1"/>
</dbReference>
<dbReference type="EMBL" id="MU806719">
    <property type="protein sequence ID" value="KAJ3833339.1"/>
    <property type="molecule type" value="Genomic_DNA"/>
</dbReference>
<dbReference type="InterPro" id="IPR040521">
    <property type="entry name" value="KDZ"/>
</dbReference>
<sequence>MTFFLDLFADCMASSSKGRSSKKNQGTTVQRLKLSDILPSQRSHTNIRSETLNANGQVIQTQIPAEIPSPLQKKRRITTGNPASEQRLNDLLQFALVNGEHLPTVKVDDTTKLTPESLDHHLNDFRKRQRRYATSDRPFLEWVPFQSEYLAELIRDKGRGDSPLEQCWKCGGDEVPLYRCVSGCFSSGLVCEECCRLEHLDRPLDLIEKWNGQYFERVWLQQLGISVHFGHAFESICPLPRIIKDFTVIHTNGIHCVTGVFCNCMNRSIAGEWRQQLLRRRWFPATHLQPETAVTFEVLNHFHILTLQGKVTTYDYYAGLEKLYDNIGTVKKIDRYKAFSRMIREWRGLKMLKRGGRGNDTTRDPGDTQLGKLAVECIACPRPNENLPSDWENEPPQTRFKYWLYLAEDACFRLKRRLVSSLEADPGIGTGSSYFVEDNAFRDYIAQCNEQTEMSTCTGLSAVNHANTKFSRGYATTGVGLAVCARHELVQKNGVVDLQKGERYCNMDYSFGSILKGIDPRITIVQSYNIVCQWSKNLYQRMKELPSQVAASLLERQIYFAIPKLHIHGHNLSCQLSFSLNWLWGVGRTDGEGVERNWAHMGPVATSTRDMGPGNRHEVLDDHFGHWNWRGICRLGELLLKRYDEALEEREIHGKALEQFRAERLDDAEQWEGLITVWELELIKAPKDRTAVNPYQSSKSGMSEHEVRLALAKDEEVEAAAGAVSLHDVGPSAFISQMIDIEDSMRSVKLELSKRKSDTALQQTNAIQQRTKLVRSIAKIRSMQAVYIPAAIQRVTDSEGSADTNTEDIPLVFPLDLSEAEQASGCRAGLLLIEQKLHESQLSTSLDRLRNNLHIKSRLLTYRNTNVVHQARVTKSQALLARTQRQIDLSAKRYRTAWNALAKIVGGERNVAWRFLHDRDVCMMWEEPPQGNLRKRIGKRRREEEQEEQEQEWQKEQERINAQRLRAACGEGKQRLSWIWMACGNGELEDEDVLEEGIRVEFCKAHARAKRWEEEVVLIEEEMHRCLVLLEVRAQVWDNRTDFTGPRAEGTDSIQREGVAAYAASQAHGIALGSSGEGIENDELVDEGNVQADDEEEEEGEFDEDIPGIDDFDD</sequence>
<reference evidence="3" key="1">
    <citation type="submission" date="2022-08" db="EMBL/GenBank/DDBJ databases">
        <authorList>
            <consortium name="DOE Joint Genome Institute"/>
            <person name="Min B."/>
            <person name="Riley R."/>
            <person name="Sierra-Patev S."/>
            <person name="Naranjo-Ortiz M."/>
            <person name="Looney B."/>
            <person name="Konkel Z."/>
            <person name="Slot J.C."/>
            <person name="Sakamoto Y."/>
            <person name="Steenwyk J.L."/>
            <person name="Rokas A."/>
            <person name="Carro J."/>
            <person name="Camarero S."/>
            <person name="Ferreira P."/>
            <person name="Molpeceres G."/>
            <person name="Ruiz-Duenas F.J."/>
            <person name="Serrano A."/>
            <person name="Henrissat B."/>
            <person name="Drula E."/>
            <person name="Hughes K.W."/>
            <person name="Mata J.L."/>
            <person name="Ishikawa N.K."/>
            <person name="Vargas-Isla R."/>
            <person name="Ushijima S."/>
            <person name="Smith C.A."/>
            <person name="Ahrendt S."/>
            <person name="Andreopoulos W."/>
            <person name="He G."/>
            <person name="Labutti K."/>
            <person name="Lipzen A."/>
            <person name="Ng V."/>
            <person name="Sandor L."/>
            <person name="Barry K."/>
            <person name="Martinez A.T."/>
            <person name="Xiao Y."/>
            <person name="Gibbons J.G."/>
            <person name="Terashima K."/>
            <person name="Hibbett D.S."/>
            <person name="Grigoriev I.V."/>
        </authorList>
    </citation>
    <scope>NUCLEOTIDE SEQUENCE</scope>
    <source>
        <strain evidence="3">TFB9207</strain>
    </source>
</reference>
<evidence type="ECO:0000256" key="1">
    <source>
        <dbReference type="SAM" id="MobiDB-lite"/>
    </source>
</evidence>
<dbReference type="AlphaFoldDB" id="A0AA38U6Q5"/>
<feature type="domain" description="CxC2-like cysteine cluster KDZ transposase-associated" evidence="2">
    <location>
        <begin position="220"/>
        <end position="328"/>
    </location>
</feature>
<evidence type="ECO:0000259" key="2">
    <source>
        <dbReference type="Pfam" id="PF18803"/>
    </source>
</evidence>
<feature type="region of interest" description="Disordered" evidence="1">
    <location>
        <begin position="1072"/>
        <end position="1114"/>
    </location>
</feature>
<comment type="caution">
    <text evidence="3">The sequence shown here is derived from an EMBL/GenBank/DDBJ whole genome shotgun (WGS) entry which is preliminary data.</text>
</comment>
<dbReference type="PANTHER" id="PTHR33104:SF2">
    <property type="entry name" value="CXC3 LIKE CYSTEINE CLUSTER DOMAIN-CONTAINING PROTEIN"/>
    <property type="match status" value="1"/>
</dbReference>
<dbReference type="Pfam" id="PF18803">
    <property type="entry name" value="CxC2"/>
    <property type="match status" value="1"/>
</dbReference>
<protein>
    <recommendedName>
        <fullName evidence="2">CxC2-like cysteine cluster KDZ transposase-associated domain-containing protein</fullName>
    </recommendedName>
</protein>
<organism evidence="3 4">
    <name type="scientific">Lentinula raphanica</name>
    <dbReference type="NCBI Taxonomy" id="153919"/>
    <lineage>
        <taxon>Eukaryota</taxon>
        <taxon>Fungi</taxon>
        <taxon>Dikarya</taxon>
        <taxon>Basidiomycota</taxon>
        <taxon>Agaricomycotina</taxon>
        <taxon>Agaricomycetes</taxon>
        <taxon>Agaricomycetidae</taxon>
        <taxon>Agaricales</taxon>
        <taxon>Marasmiineae</taxon>
        <taxon>Omphalotaceae</taxon>
        <taxon>Lentinula</taxon>
    </lineage>
</organism>
<dbReference type="PANTHER" id="PTHR33104">
    <property type="entry name" value="SI:DKEY-29D5.2"/>
    <property type="match status" value="1"/>
</dbReference>
<gene>
    <name evidence="3" type="ORF">F5878DRAFT_665734</name>
</gene>
<dbReference type="InterPro" id="IPR041457">
    <property type="entry name" value="CxC2_KDZ-assoc"/>
</dbReference>
<feature type="compositionally biased region" description="Acidic residues" evidence="1">
    <location>
        <begin position="1079"/>
        <end position="1114"/>
    </location>
</feature>
<proteinExistence type="predicted"/>
<name>A0AA38U6Q5_9AGAR</name>
<evidence type="ECO:0000313" key="3">
    <source>
        <dbReference type="EMBL" id="KAJ3833339.1"/>
    </source>
</evidence>
<evidence type="ECO:0000313" key="4">
    <source>
        <dbReference type="Proteomes" id="UP001163846"/>
    </source>
</evidence>
<keyword evidence="4" id="KW-1185">Reference proteome</keyword>
<dbReference type="Proteomes" id="UP001163846">
    <property type="component" value="Unassembled WGS sequence"/>
</dbReference>
<accession>A0AA38U6Q5</accession>